<sequence length="115" mass="13401">MSFAWEGVTTLAELFERACRERQHRLLLGTRVLISTDIETSHNSRTFEKFHLVEYQWLTYGNVFESVCSFVFSLAVLGHLREKHAAIFLSLMTPRIVVYALQSEVRDVILVRVRL</sequence>
<reference evidence="1 2" key="1">
    <citation type="submission" date="2024-01" db="EMBL/GenBank/DDBJ databases">
        <title>The genomes of 5 underutilized Papilionoideae crops provide insights into root nodulation and disease resistance.</title>
        <authorList>
            <person name="Yuan L."/>
        </authorList>
    </citation>
    <scope>NUCLEOTIDE SEQUENCE [LARGE SCALE GENOMIC DNA]</scope>
    <source>
        <strain evidence="1">LY-2023</strain>
        <tissue evidence="1">Leaf</tissue>
    </source>
</reference>
<keyword evidence="2" id="KW-1185">Reference proteome</keyword>
<accession>A0AAN9PCD6</accession>
<proteinExistence type="predicted"/>
<evidence type="ECO:0000313" key="1">
    <source>
        <dbReference type="EMBL" id="KAK7293643.1"/>
    </source>
</evidence>
<dbReference type="AlphaFoldDB" id="A0AAN9PCD6"/>
<evidence type="ECO:0000313" key="2">
    <source>
        <dbReference type="Proteomes" id="UP001359559"/>
    </source>
</evidence>
<organism evidence="1 2">
    <name type="scientific">Clitoria ternatea</name>
    <name type="common">Butterfly pea</name>
    <dbReference type="NCBI Taxonomy" id="43366"/>
    <lineage>
        <taxon>Eukaryota</taxon>
        <taxon>Viridiplantae</taxon>
        <taxon>Streptophyta</taxon>
        <taxon>Embryophyta</taxon>
        <taxon>Tracheophyta</taxon>
        <taxon>Spermatophyta</taxon>
        <taxon>Magnoliopsida</taxon>
        <taxon>eudicotyledons</taxon>
        <taxon>Gunneridae</taxon>
        <taxon>Pentapetalae</taxon>
        <taxon>rosids</taxon>
        <taxon>fabids</taxon>
        <taxon>Fabales</taxon>
        <taxon>Fabaceae</taxon>
        <taxon>Papilionoideae</taxon>
        <taxon>50 kb inversion clade</taxon>
        <taxon>NPAAA clade</taxon>
        <taxon>indigoferoid/millettioid clade</taxon>
        <taxon>Phaseoleae</taxon>
        <taxon>Clitoria</taxon>
    </lineage>
</organism>
<gene>
    <name evidence="1" type="ORF">RJT34_16515</name>
</gene>
<comment type="caution">
    <text evidence="1">The sequence shown here is derived from an EMBL/GenBank/DDBJ whole genome shotgun (WGS) entry which is preliminary data.</text>
</comment>
<name>A0AAN9PCD6_CLITE</name>
<protein>
    <submittedName>
        <fullName evidence="1">Uncharacterized protein</fullName>
    </submittedName>
</protein>
<dbReference type="Proteomes" id="UP001359559">
    <property type="component" value="Unassembled WGS sequence"/>
</dbReference>
<dbReference type="EMBL" id="JAYKXN010000004">
    <property type="protein sequence ID" value="KAK7293643.1"/>
    <property type="molecule type" value="Genomic_DNA"/>
</dbReference>